<keyword evidence="2" id="KW-1185">Reference proteome</keyword>
<comment type="caution">
    <text evidence="1">The sequence shown here is derived from an EMBL/GenBank/DDBJ whole genome shotgun (WGS) entry which is preliminary data.</text>
</comment>
<gene>
    <name evidence="1" type="ORF">ACFPIH_19990</name>
</gene>
<accession>A0ABV9AT58</accession>
<organism evidence="1 2">
    <name type="scientific">Streptomyces vulcanius</name>
    <dbReference type="NCBI Taxonomy" id="1441876"/>
    <lineage>
        <taxon>Bacteria</taxon>
        <taxon>Bacillati</taxon>
        <taxon>Actinomycetota</taxon>
        <taxon>Actinomycetes</taxon>
        <taxon>Kitasatosporales</taxon>
        <taxon>Streptomycetaceae</taxon>
        <taxon>Streptomyces</taxon>
    </lineage>
</organism>
<proteinExistence type="predicted"/>
<evidence type="ECO:0000313" key="2">
    <source>
        <dbReference type="Proteomes" id="UP001595839"/>
    </source>
</evidence>
<dbReference type="InterPro" id="IPR007423">
    <property type="entry name" value="Sel_put"/>
</dbReference>
<dbReference type="EMBL" id="JBHSFK010000012">
    <property type="protein sequence ID" value="MFC4501783.1"/>
    <property type="molecule type" value="Genomic_DNA"/>
</dbReference>
<sequence length="56" mass="6704">MTALRRVLATVLWYAREVTGEAEYDRYRTRHPHVSRREYQRMRTARSECASPGRCC</sequence>
<protein>
    <submittedName>
        <fullName evidence="1">CstA-like transporter-associated (Seleno)protein</fullName>
    </submittedName>
</protein>
<reference evidence="2" key="1">
    <citation type="journal article" date="2019" name="Int. J. Syst. Evol. Microbiol.">
        <title>The Global Catalogue of Microorganisms (GCM) 10K type strain sequencing project: providing services to taxonomists for standard genome sequencing and annotation.</title>
        <authorList>
            <consortium name="The Broad Institute Genomics Platform"/>
            <consortium name="The Broad Institute Genome Sequencing Center for Infectious Disease"/>
            <person name="Wu L."/>
            <person name="Ma J."/>
        </authorList>
    </citation>
    <scope>NUCLEOTIDE SEQUENCE [LARGE SCALE GENOMIC DNA]</scope>
    <source>
        <strain evidence="2">CGMCC 4.7177</strain>
    </source>
</reference>
<dbReference type="RefSeq" id="WP_381173686.1">
    <property type="nucleotide sequence ID" value="NZ_JBHSFK010000012.1"/>
</dbReference>
<dbReference type="Proteomes" id="UP001595839">
    <property type="component" value="Unassembled WGS sequence"/>
</dbReference>
<name>A0ABV9AT58_9ACTN</name>
<dbReference type="Pfam" id="PF04328">
    <property type="entry name" value="Sel_put"/>
    <property type="match status" value="1"/>
</dbReference>
<evidence type="ECO:0000313" key="1">
    <source>
        <dbReference type="EMBL" id="MFC4501783.1"/>
    </source>
</evidence>